<accession>A0AAX1IAM8</accession>
<sequence length="64" mass="6601">MGSVEVQPISGGVASKAASMLRANLLLNTYRERHSGSVGNMFRPAVASPESTGGNGESPRSVKV</sequence>
<evidence type="ECO:0000256" key="1">
    <source>
        <dbReference type="SAM" id="MobiDB-lite"/>
    </source>
</evidence>
<protein>
    <submittedName>
        <fullName evidence="2">Uncharacterized protein</fullName>
    </submittedName>
</protein>
<dbReference type="Proteomes" id="UP000515598">
    <property type="component" value="Chromosome"/>
</dbReference>
<proteinExistence type="predicted"/>
<dbReference type="AlphaFoldDB" id="A0AAX1IAM8"/>
<feature type="region of interest" description="Disordered" evidence="1">
    <location>
        <begin position="34"/>
        <end position="64"/>
    </location>
</feature>
<reference evidence="2 3" key="1">
    <citation type="submission" date="2020-08" db="EMBL/GenBank/DDBJ databases">
        <title>Phenotypic and transcriptomic analysis of seven clinical Stenotrophomonas maltophilia isolates identify a small set of shared and commonly regulated genes involved in biofilm lifestyle.</title>
        <authorList>
            <person name="Alio I."/>
            <person name="Gudzuhn M."/>
            <person name="Streit W."/>
        </authorList>
    </citation>
    <scope>NUCLEOTIDE SEQUENCE [LARGE SCALE GENOMIC DNA]</scope>
    <source>
        <strain evidence="2 3">UHH_SKK55</strain>
    </source>
</reference>
<evidence type="ECO:0000313" key="2">
    <source>
        <dbReference type="EMBL" id="QNG76941.1"/>
    </source>
</evidence>
<evidence type="ECO:0000313" key="3">
    <source>
        <dbReference type="Proteomes" id="UP000515598"/>
    </source>
</evidence>
<dbReference type="EMBL" id="CP060025">
    <property type="protein sequence ID" value="QNG76941.1"/>
    <property type="molecule type" value="Genomic_DNA"/>
</dbReference>
<gene>
    <name evidence="2" type="ORF">GPNADHDJ_01124</name>
</gene>
<organism evidence="2 3">
    <name type="scientific">Stenotrophomonas maltophilia</name>
    <name type="common">Pseudomonas maltophilia</name>
    <name type="synonym">Xanthomonas maltophilia</name>
    <dbReference type="NCBI Taxonomy" id="40324"/>
    <lineage>
        <taxon>Bacteria</taxon>
        <taxon>Pseudomonadati</taxon>
        <taxon>Pseudomonadota</taxon>
        <taxon>Gammaproteobacteria</taxon>
        <taxon>Lysobacterales</taxon>
        <taxon>Lysobacteraceae</taxon>
        <taxon>Stenotrophomonas</taxon>
        <taxon>Stenotrophomonas maltophilia group</taxon>
    </lineage>
</organism>
<name>A0AAX1IAM8_STEMA</name>